<sequence>MDTEARIRKQIAENPVILYMKGTPAAPECGFSRAAVGALSKVGKPFAYVNVLTAPHIREKLPKLFQWPTFPQLFVNGELIGGSDIILEMEADGSLKELLEKAVPQA</sequence>
<gene>
    <name evidence="9" type="primary">grxD</name>
    <name evidence="9" type="ORF">ACFFGX_18925</name>
</gene>
<accession>A0ABV6SPS0</accession>
<evidence type="ECO:0000313" key="9">
    <source>
        <dbReference type="EMBL" id="MFC0711527.1"/>
    </source>
</evidence>
<evidence type="ECO:0000256" key="1">
    <source>
        <dbReference type="ARBA" id="ARBA00009630"/>
    </source>
</evidence>
<evidence type="ECO:0000256" key="3">
    <source>
        <dbReference type="ARBA" id="ARBA00022723"/>
    </source>
</evidence>
<comment type="similarity">
    <text evidence="1 7">Belongs to the glutaredoxin family. Monothiol subfamily.</text>
</comment>
<dbReference type="CDD" id="cd03028">
    <property type="entry name" value="GRX_PICOT_like"/>
    <property type="match status" value="1"/>
</dbReference>
<dbReference type="Gene3D" id="3.40.30.10">
    <property type="entry name" value="Glutaredoxin"/>
    <property type="match status" value="1"/>
</dbReference>
<evidence type="ECO:0000256" key="5">
    <source>
        <dbReference type="ARBA" id="ARBA00023014"/>
    </source>
</evidence>
<dbReference type="InterPro" id="IPR036249">
    <property type="entry name" value="Thioredoxin-like_sf"/>
</dbReference>
<dbReference type="InterPro" id="IPR004480">
    <property type="entry name" value="Monothiol_GRX-rel"/>
</dbReference>
<keyword evidence="5" id="KW-0411">Iron-sulfur</keyword>
<evidence type="ECO:0000313" key="10">
    <source>
        <dbReference type="Proteomes" id="UP001589891"/>
    </source>
</evidence>
<keyword evidence="10" id="KW-1185">Reference proteome</keyword>
<feature type="domain" description="Glutaredoxin" evidence="8">
    <location>
        <begin position="16"/>
        <end position="80"/>
    </location>
</feature>
<evidence type="ECO:0000256" key="4">
    <source>
        <dbReference type="ARBA" id="ARBA00023004"/>
    </source>
</evidence>
<dbReference type="SUPFAM" id="SSF52833">
    <property type="entry name" value="Thioredoxin-like"/>
    <property type="match status" value="1"/>
</dbReference>
<keyword evidence="6" id="KW-0676">Redox-active center</keyword>
<dbReference type="PANTHER" id="PTHR10293:SF72">
    <property type="entry name" value="MONOTHIOL GLUTAREDOXIN-S14, CHLOROPLASTIC"/>
    <property type="match status" value="1"/>
</dbReference>
<dbReference type="InterPro" id="IPR002109">
    <property type="entry name" value="Glutaredoxin"/>
</dbReference>
<dbReference type="EMBL" id="JBHLSS010000123">
    <property type="protein sequence ID" value="MFC0711527.1"/>
    <property type="molecule type" value="Genomic_DNA"/>
</dbReference>
<keyword evidence="3" id="KW-0479">Metal-binding</keyword>
<name>A0ABV6SPS0_AZOPA</name>
<organism evidence="9 10">
    <name type="scientific">Azorhizophilus paspali</name>
    <name type="common">Azotobacter paspali</name>
    <dbReference type="NCBI Taxonomy" id="69963"/>
    <lineage>
        <taxon>Bacteria</taxon>
        <taxon>Pseudomonadati</taxon>
        <taxon>Pseudomonadota</taxon>
        <taxon>Gammaproteobacteria</taxon>
        <taxon>Pseudomonadales</taxon>
        <taxon>Pseudomonadaceae</taxon>
        <taxon>Azorhizophilus</taxon>
    </lineage>
</organism>
<keyword evidence="2" id="KW-0001">2Fe-2S</keyword>
<dbReference type="InterPro" id="IPR014434">
    <property type="entry name" value="Monothiol_GRX"/>
</dbReference>
<protein>
    <recommendedName>
        <fullName evidence="7">Glutaredoxin</fullName>
    </recommendedName>
</protein>
<comment type="caution">
    <text evidence="9">The sequence shown here is derived from an EMBL/GenBank/DDBJ whole genome shotgun (WGS) entry which is preliminary data.</text>
</comment>
<proteinExistence type="inferred from homology"/>
<dbReference type="Pfam" id="PF00462">
    <property type="entry name" value="Glutaredoxin"/>
    <property type="match status" value="1"/>
</dbReference>
<dbReference type="PROSITE" id="PS51354">
    <property type="entry name" value="GLUTAREDOXIN_2"/>
    <property type="match status" value="1"/>
</dbReference>
<reference evidence="9 10" key="1">
    <citation type="submission" date="2024-09" db="EMBL/GenBank/DDBJ databases">
        <authorList>
            <person name="Sun Q."/>
            <person name="Mori K."/>
        </authorList>
    </citation>
    <scope>NUCLEOTIDE SEQUENCE [LARGE SCALE GENOMIC DNA]</scope>
    <source>
        <strain evidence="9 10">NCAIM B.01794</strain>
    </source>
</reference>
<evidence type="ECO:0000256" key="7">
    <source>
        <dbReference type="PIRNR" id="PIRNR005894"/>
    </source>
</evidence>
<dbReference type="PIRSF" id="PIRSF005894">
    <property type="entry name" value="Monothiol_GRX"/>
    <property type="match status" value="1"/>
</dbReference>
<dbReference type="InterPro" id="IPR033658">
    <property type="entry name" value="GRX_PICOT-like"/>
</dbReference>
<dbReference type="Proteomes" id="UP001589891">
    <property type="component" value="Unassembled WGS sequence"/>
</dbReference>
<dbReference type="RefSeq" id="WP_376948371.1">
    <property type="nucleotide sequence ID" value="NZ_CP171449.1"/>
</dbReference>
<keyword evidence="4" id="KW-0408">Iron</keyword>
<evidence type="ECO:0000256" key="2">
    <source>
        <dbReference type="ARBA" id="ARBA00022714"/>
    </source>
</evidence>
<dbReference type="NCBIfam" id="TIGR00365">
    <property type="entry name" value="Grx4 family monothiol glutaredoxin"/>
    <property type="match status" value="1"/>
</dbReference>
<evidence type="ECO:0000259" key="8">
    <source>
        <dbReference type="Pfam" id="PF00462"/>
    </source>
</evidence>
<dbReference type="PANTHER" id="PTHR10293">
    <property type="entry name" value="GLUTAREDOXIN FAMILY MEMBER"/>
    <property type="match status" value="1"/>
</dbReference>
<evidence type="ECO:0000256" key="6">
    <source>
        <dbReference type="ARBA" id="ARBA00023284"/>
    </source>
</evidence>